<dbReference type="EMBL" id="PPHD01119957">
    <property type="protein sequence ID" value="POI18638.1"/>
    <property type="molecule type" value="Genomic_DNA"/>
</dbReference>
<organism evidence="1 2">
    <name type="scientific">Bambusicola thoracicus</name>
    <name type="common">Chinese bamboo-partridge</name>
    <name type="synonym">Perdix thoracica</name>
    <dbReference type="NCBI Taxonomy" id="9083"/>
    <lineage>
        <taxon>Eukaryota</taxon>
        <taxon>Metazoa</taxon>
        <taxon>Chordata</taxon>
        <taxon>Craniata</taxon>
        <taxon>Vertebrata</taxon>
        <taxon>Euteleostomi</taxon>
        <taxon>Archelosauria</taxon>
        <taxon>Archosauria</taxon>
        <taxon>Dinosauria</taxon>
        <taxon>Saurischia</taxon>
        <taxon>Theropoda</taxon>
        <taxon>Coelurosauria</taxon>
        <taxon>Aves</taxon>
        <taxon>Neognathae</taxon>
        <taxon>Galloanserae</taxon>
        <taxon>Galliformes</taxon>
        <taxon>Phasianidae</taxon>
        <taxon>Perdicinae</taxon>
        <taxon>Bambusicola</taxon>
    </lineage>
</organism>
<comment type="caution">
    <text evidence="1">The sequence shown here is derived from an EMBL/GenBank/DDBJ whole genome shotgun (WGS) entry which is preliminary data.</text>
</comment>
<dbReference type="AlphaFoldDB" id="A0A2P4S3I6"/>
<gene>
    <name evidence="1" type="ORF">CIB84_017619</name>
</gene>
<evidence type="ECO:0000313" key="1">
    <source>
        <dbReference type="EMBL" id="POI18638.1"/>
    </source>
</evidence>
<reference evidence="1 2" key="1">
    <citation type="submission" date="2018-01" db="EMBL/GenBank/DDBJ databases">
        <title>Comparison of the Chinese Bamboo Partridge and Red Junglefowl genome sequences highlights the importance of demography in genome evolution.</title>
        <authorList>
            <person name="Tiley G.P."/>
            <person name="Kimball R.T."/>
            <person name="Braun E.L."/>
            <person name="Burleigh J.G."/>
        </authorList>
    </citation>
    <scope>NUCLEOTIDE SEQUENCE [LARGE SCALE GENOMIC DNA]</scope>
    <source>
        <strain evidence="1">RTK389</strain>
        <tissue evidence="1">Blood</tissue>
    </source>
</reference>
<name>A0A2P4S3I6_BAMTH</name>
<protein>
    <submittedName>
        <fullName evidence="1">Uncharacterized protein</fullName>
    </submittedName>
</protein>
<accession>A0A2P4S3I6</accession>
<proteinExistence type="predicted"/>
<keyword evidence="2" id="KW-1185">Reference proteome</keyword>
<dbReference type="Proteomes" id="UP000237246">
    <property type="component" value="Unassembled WGS sequence"/>
</dbReference>
<sequence>MTTFHVTATMGIRCSSAFLPSCLLALLKMLS</sequence>
<evidence type="ECO:0000313" key="2">
    <source>
        <dbReference type="Proteomes" id="UP000237246"/>
    </source>
</evidence>